<dbReference type="AlphaFoldDB" id="A0A7D6ZAU8"/>
<keyword evidence="2" id="KW-0479">Metal-binding</keyword>
<dbReference type="SUPFAM" id="SSF102215">
    <property type="entry name" value="Creatininase"/>
    <property type="match status" value="1"/>
</dbReference>
<gene>
    <name evidence="6" type="ORF">H0264_28950</name>
</gene>
<keyword evidence="3" id="KW-0378">Hydrolase</keyword>
<dbReference type="Pfam" id="PF02633">
    <property type="entry name" value="Creatininase"/>
    <property type="match status" value="1"/>
</dbReference>
<dbReference type="GO" id="GO:0016811">
    <property type="term" value="F:hydrolase activity, acting on carbon-nitrogen (but not peptide) bonds, in linear amides"/>
    <property type="evidence" value="ECO:0007669"/>
    <property type="project" value="TreeGrafter"/>
</dbReference>
<keyword evidence="4" id="KW-0862">Zinc</keyword>
<dbReference type="GO" id="GO:0046872">
    <property type="term" value="F:metal ion binding"/>
    <property type="evidence" value="ECO:0007669"/>
    <property type="project" value="UniProtKB-KW"/>
</dbReference>
<comment type="cofactor">
    <cofactor evidence="1">
        <name>Zn(2+)</name>
        <dbReference type="ChEBI" id="CHEBI:29105"/>
    </cofactor>
</comment>
<sequence length="178" mass="19297">MLGGVEHLLPGTTSADVRGQNPTVAVLPIGSFEQHGEFHPLITDTTIACAIAKRIAIDYDLMQLPPVTFSCSHEHADFPGSVSIRATTLVSIINDVADSLRASGIDRLVIVNGHGGNYVLQNVVQESNTSKRRMTLFPMPSDWQQARTMSSMKTTAHEDMHAGELETSILLHVAPELL</sequence>
<dbReference type="PANTHER" id="PTHR35005:SF1">
    <property type="entry name" value="2-AMINO-5-FORMYLAMINO-6-RIBOSYLAMINOPYRIMIDIN-4(3H)-ONE 5'-MONOPHOSPHATE DEFORMYLASE"/>
    <property type="match status" value="1"/>
</dbReference>
<dbReference type="InterPro" id="IPR003785">
    <property type="entry name" value="Creatininase/forma_Hydrolase"/>
</dbReference>
<keyword evidence="7" id="KW-1185">Reference proteome</keyword>
<comment type="similarity">
    <text evidence="5">Belongs to the creatininase superfamily.</text>
</comment>
<dbReference type="Gene3D" id="3.40.50.10310">
    <property type="entry name" value="Creatininase"/>
    <property type="match status" value="1"/>
</dbReference>
<dbReference type="PANTHER" id="PTHR35005">
    <property type="entry name" value="3-DEHYDRO-SCYLLO-INOSOSE HYDROLASE"/>
    <property type="match status" value="1"/>
</dbReference>
<evidence type="ECO:0000256" key="5">
    <source>
        <dbReference type="ARBA" id="ARBA00024029"/>
    </source>
</evidence>
<dbReference type="GO" id="GO:0009231">
    <property type="term" value="P:riboflavin biosynthetic process"/>
    <property type="evidence" value="ECO:0007669"/>
    <property type="project" value="TreeGrafter"/>
</dbReference>
<reference evidence="6 7" key="1">
    <citation type="submission" date="2020-07" db="EMBL/GenBank/DDBJ databases">
        <authorList>
            <person name="Zhuang K."/>
            <person name="Ran Y."/>
        </authorList>
    </citation>
    <scope>NUCLEOTIDE SEQUENCE [LARGE SCALE GENOMIC DNA]</scope>
    <source>
        <strain evidence="6 7">WCH-YHL-001</strain>
    </source>
</reference>
<dbReference type="EMBL" id="CP059399">
    <property type="protein sequence ID" value="QLY29278.1"/>
    <property type="molecule type" value="Genomic_DNA"/>
</dbReference>
<evidence type="ECO:0000313" key="6">
    <source>
        <dbReference type="EMBL" id="QLY29278.1"/>
    </source>
</evidence>
<dbReference type="Proteomes" id="UP000515512">
    <property type="component" value="Chromosome"/>
</dbReference>
<evidence type="ECO:0000256" key="2">
    <source>
        <dbReference type="ARBA" id="ARBA00022723"/>
    </source>
</evidence>
<name>A0A7D6ZAU8_9NOCA</name>
<dbReference type="InterPro" id="IPR024087">
    <property type="entry name" value="Creatininase-like_sf"/>
</dbReference>
<organism evidence="6 7">
    <name type="scientific">Nocardia huaxiensis</name>
    <dbReference type="NCBI Taxonomy" id="2755382"/>
    <lineage>
        <taxon>Bacteria</taxon>
        <taxon>Bacillati</taxon>
        <taxon>Actinomycetota</taxon>
        <taxon>Actinomycetes</taxon>
        <taxon>Mycobacteriales</taxon>
        <taxon>Nocardiaceae</taxon>
        <taxon>Nocardia</taxon>
    </lineage>
</organism>
<proteinExistence type="inferred from homology"/>
<protein>
    <submittedName>
        <fullName evidence="6">Creatininase family protein</fullName>
    </submittedName>
</protein>
<accession>A0A7D6ZAU8</accession>
<evidence type="ECO:0000256" key="1">
    <source>
        <dbReference type="ARBA" id="ARBA00001947"/>
    </source>
</evidence>
<dbReference type="KEGG" id="nhu:H0264_28950"/>
<evidence type="ECO:0000256" key="4">
    <source>
        <dbReference type="ARBA" id="ARBA00022833"/>
    </source>
</evidence>
<evidence type="ECO:0000313" key="7">
    <source>
        <dbReference type="Proteomes" id="UP000515512"/>
    </source>
</evidence>
<evidence type="ECO:0000256" key="3">
    <source>
        <dbReference type="ARBA" id="ARBA00022801"/>
    </source>
</evidence>